<dbReference type="AlphaFoldDB" id="A0A090Y8A8"/>
<dbReference type="Gene3D" id="1.10.1660.10">
    <property type="match status" value="1"/>
</dbReference>
<dbReference type="Proteomes" id="UP000029389">
    <property type="component" value="Unassembled WGS sequence"/>
</dbReference>
<dbReference type="InterPro" id="IPR047057">
    <property type="entry name" value="MerR_fam"/>
</dbReference>
<reference evidence="5 7" key="1">
    <citation type="submission" date="2014-04" db="EMBL/GenBank/DDBJ databases">
        <authorList>
            <person name="Bishop-Lilly K.A."/>
            <person name="Broomall S.M."/>
            <person name="Chain P.S."/>
            <person name="Chertkov O."/>
            <person name="Coyne S.R."/>
            <person name="Daligault H.E."/>
            <person name="Davenport K.W."/>
            <person name="Erkkila T."/>
            <person name="Frey K.G."/>
            <person name="Gibbons H.S."/>
            <person name="Gu W."/>
            <person name="Jaissle J."/>
            <person name="Johnson S.L."/>
            <person name="Koroleva G.I."/>
            <person name="Ladner J.T."/>
            <person name="Lo C.-C."/>
            <person name="Minogue T.D."/>
            <person name="Munk C."/>
            <person name="Palacios G.F."/>
            <person name="Redden C.L."/>
            <person name="Rosenzweig C.N."/>
            <person name="Scholz M.B."/>
            <person name="Teshima H."/>
            <person name="Xu Y."/>
        </authorList>
    </citation>
    <scope>NUCLEOTIDE SEQUENCE [LARGE SCALE GENOMIC DNA]</scope>
    <source>
        <strain evidence="5 7">BHP</strain>
    </source>
</reference>
<dbReference type="EMBL" id="QVOD01000058">
    <property type="protein sequence ID" value="RFT62914.1"/>
    <property type="molecule type" value="Genomic_DNA"/>
</dbReference>
<evidence type="ECO:0000259" key="4">
    <source>
        <dbReference type="PROSITE" id="PS50937"/>
    </source>
</evidence>
<dbReference type="PANTHER" id="PTHR30204:SF94">
    <property type="entry name" value="HEAVY METAL-DEPENDENT TRANSCRIPTIONAL REGULATOR HI_0293-RELATED"/>
    <property type="match status" value="1"/>
</dbReference>
<comment type="caution">
    <text evidence="5">The sequence shown here is derived from an EMBL/GenBank/DDBJ whole genome shotgun (WGS) entry which is preliminary data.</text>
</comment>
<name>A0A090Y8A8_9BACI</name>
<dbReference type="PRINTS" id="PR00040">
    <property type="entry name" value="HTHMERR"/>
</dbReference>
<evidence type="ECO:0000313" key="7">
    <source>
        <dbReference type="Proteomes" id="UP000029389"/>
    </source>
</evidence>
<dbReference type="EMBL" id="JMQC01000011">
    <property type="protein sequence ID" value="KFM95008.1"/>
    <property type="molecule type" value="Genomic_DNA"/>
</dbReference>
<dbReference type="PANTHER" id="PTHR30204">
    <property type="entry name" value="REDOX-CYCLING DRUG-SENSING TRANSCRIPTIONAL ACTIVATOR SOXR"/>
    <property type="match status" value="1"/>
</dbReference>
<dbReference type="SMART" id="SM00422">
    <property type="entry name" value="HTH_MERR"/>
    <property type="match status" value="1"/>
</dbReference>
<dbReference type="GO" id="GO:0003700">
    <property type="term" value="F:DNA-binding transcription factor activity"/>
    <property type="evidence" value="ECO:0007669"/>
    <property type="project" value="InterPro"/>
</dbReference>
<organism evidence="5 7">
    <name type="scientific">Bacillus clarus</name>
    <dbReference type="NCBI Taxonomy" id="2338372"/>
    <lineage>
        <taxon>Bacteria</taxon>
        <taxon>Bacillati</taxon>
        <taxon>Bacillota</taxon>
        <taxon>Bacilli</taxon>
        <taxon>Bacillales</taxon>
        <taxon>Bacillaceae</taxon>
        <taxon>Bacillus</taxon>
        <taxon>Bacillus cereus group</taxon>
    </lineage>
</organism>
<evidence type="ECO:0000256" key="2">
    <source>
        <dbReference type="ARBA" id="ARBA00023125"/>
    </source>
</evidence>
<sequence length="121" mass="13993">MKISELSRLTNVSVRSIRHYENKGLLNADRLENDYRDFDESAIERVKAIQLYLKLGLTADEIGALFKSEAADPDEYEYCEEMLETYEKKLSNVNGQIEALHGLKGLLERQIDLTIRKKRTV</sequence>
<accession>A0A090Y8A8</accession>
<dbReference type="Pfam" id="PF13411">
    <property type="entry name" value="MerR_1"/>
    <property type="match status" value="1"/>
</dbReference>
<evidence type="ECO:0000313" key="6">
    <source>
        <dbReference type="EMBL" id="RFT62914.1"/>
    </source>
</evidence>
<dbReference type="SUPFAM" id="SSF46955">
    <property type="entry name" value="Putative DNA-binding domain"/>
    <property type="match status" value="1"/>
</dbReference>
<reference evidence="6 8" key="2">
    <citation type="submission" date="2018-08" db="EMBL/GenBank/DDBJ databases">
        <title>Bacillus clarus sp. nov. strain PS00077A.</title>
        <authorList>
            <person name="Mendez Acevedo M."/>
            <person name="Carroll L."/>
            <person name="Mukherjee M."/>
            <person name="Wiedmann M."/>
            <person name="Kovac J."/>
        </authorList>
    </citation>
    <scope>NUCLEOTIDE SEQUENCE [LARGE SCALE GENOMIC DNA]</scope>
    <source>
        <strain evidence="6 8">PS00077A</strain>
    </source>
</reference>
<dbReference type="GO" id="GO:0003677">
    <property type="term" value="F:DNA binding"/>
    <property type="evidence" value="ECO:0007669"/>
    <property type="project" value="UniProtKB-KW"/>
</dbReference>
<gene>
    <name evidence="6" type="ORF">D0U04_26785</name>
    <name evidence="5" type="ORF">DJ93_5732</name>
</gene>
<protein>
    <submittedName>
        <fullName evidence="6">MerR family transcriptional regulator</fullName>
    </submittedName>
    <submittedName>
        <fullName evidence="5">MerR regulatory family protein</fullName>
    </submittedName>
</protein>
<keyword evidence="3" id="KW-0804">Transcription</keyword>
<keyword evidence="8" id="KW-1185">Reference proteome</keyword>
<evidence type="ECO:0000313" key="8">
    <source>
        <dbReference type="Proteomes" id="UP000264294"/>
    </source>
</evidence>
<evidence type="ECO:0000313" key="5">
    <source>
        <dbReference type="EMBL" id="KFM95008.1"/>
    </source>
</evidence>
<evidence type="ECO:0000256" key="1">
    <source>
        <dbReference type="ARBA" id="ARBA00023015"/>
    </source>
</evidence>
<dbReference type="InterPro" id="IPR000551">
    <property type="entry name" value="MerR-type_HTH_dom"/>
</dbReference>
<keyword evidence="2" id="KW-0238">DNA-binding</keyword>
<dbReference type="Proteomes" id="UP000264294">
    <property type="component" value="Unassembled WGS sequence"/>
</dbReference>
<dbReference type="PATRIC" id="fig|1405.8.peg.5924"/>
<dbReference type="PROSITE" id="PS00552">
    <property type="entry name" value="HTH_MERR_1"/>
    <property type="match status" value="1"/>
</dbReference>
<keyword evidence="1" id="KW-0805">Transcription regulation</keyword>
<feature type="domain" description="HTH merR-type" evidence="4">
    <location>
        <begin position="1"/>
        <end position="68"/>
    </location>
</feature>
<evidence type="ECO:0000256" key="3">
    <source>
        <dbReference type="ARBA" id="ARBA00023163"/>
    </source>
</evidence>
<dbReference type="InterPro" id="IPR009061">
    <property type="entry name" value="DNA-bd_dom_put_sf"/>
</dbReference>
<dbReference type="PROSITE" id="PS50937">
    <property type="entry name" value="HTH_MERR_2"/>
    <property type="match status" value="1"/>
</dbReference>
<dbReference type="RefSeq" id="WP_042984958.1">
    <property type="nucleotide sequence ID" value="NZ_JMQC01000011.1"/>
</dbReference>
<proteinExistence type="predicted"/>